<accession>A0ABY6GY31</accession>
<name>A0ABY6GY31_9GAMM</name>
<evidence type="ECO:0000313" key="1">
    <source>
        <dbReference type="EMBL" id="UYM17708.1"/>
    </source>
</evidence>
<sequence length="75" mass="8291">MSNNIASRCRTGCRTTTGELFTHTSLSISIQTFKGRAAPNERLWMENFARFVKADDCKLILIAVAVLTLTNSPIS</sequence>
<evidence type="ECO:0000313" key="2">
    <source>
        <dbReference type="Proteomes" id="UP001163255"/>
    </source>
</evidence>
<reference evidence="1" key="1">
    <citation type="submission" date="2022-10" db="EMBL/GenBank/DDBJ databases">
        <title>Completed Genome Sequence of two octocoral isolated bacterium, Endozoicomonas euniceicola EF212T and Endozoicomonas gorgoniicola PS125T.</title>
        <authorList>
            <person name="Chiou Y.-J."/>
            <person name="Chen Y.-H."/>
        </authorList>
    </citation>
    <scope>NUCLEOTIDE SEQUENCE</scope>
    <source>
        <strain evidence="1">EF212</strain>
    </source>
</reference>
<proteinExistence type="predicted"/>
<keyword evidence="2" id="KW-1185">Reference proteome</keyword>
<protein>
    <submittedName>
        <fullName evidence="1">Uncharacterized protein</fullName>
    </submittedName>
</protein>
<gene>
    <name evidence="1" type="ORF">NX720_07315</name>
</gene>
<dbReference type="EMBL" id="CP103300">
    <property type="protein sequence ID" value="UYM17708.1"/>
    <property type="molecule type" value="Genomic_DNA"/>
</dbReference>
<dbReference type="RefSeq" id="WP_262600388.1">
    <property type="nucleotide sequence ID" value="NZ_CP103300.1"/>
</dbReference>
<organism evidence="1 2">
    <name type="scientific">Endozoicomonas euniceicola</name>
    <dbReference type="NCBI Taxonomy" id="1234143"/>
    <lineage>
        <taxon>Bacteria</taxon>
        <taxon>Pseudomonadati</taxon>
        <taxon>Pseudomonadota</taxon>
        <taxon>Gammaproteobacteria</taxon>
        <taxon>Oceanospirillales</taxon>
        <taxon>Endozoicomonadaceae</taxon>
        <taxon>Endozoicomonas</taxon>
    </lineage>
</organism>
<dbReference type="Proteomes" id="UP001163255">
    <property type="component" value="Chromosome"/>
</dbReference>